<gene>
    <name evidence="2" type="ORF">SAMN04489718_1021</name>
</gene>
<dbReference type="Proteomes" id="UP000199301">
    <property type="component" value="Unassembled WGS sequence"/>
</dbReference>
<proteinExistence type="predicted"/>
<name>A0A1H0ZG44_9ACTN</name>
<evidence type="ECO:0000313" key="2">
    <source>
        <dbReference type="EMBL" id="SDQ26309.1"/>
    </source>
</evidence>
<protein>
    <submittedName>
        <fullName evidence="2">Putative Holin-X, holin superfamily III</fullName>
    </submittedName>
</protein>
<keyword evidence="1" id="KW-0812">Transmembrane</keyword>
<dbReference type="OrthoDB" id="5192827at2"/>
<feature type="transmembrane region" description="Helical" evidence="1">
    <location>
        <begin position="52"/>
        <end position="77"/>
    </location>
</feature>
<dbReference type="InterPro" id="IPR009937">
    <property type="entry name" value="Phage_holin_3_6"/>
</dbReference>
<keyword evidence="3" id="KW-1185">Reference proteome</keyword>
<keyword evidence="1" id="KW-1133">Transmembrane helix</keyword>
<evidence type="ECO:0000256" key="1">
    <source>
        <dbReference type="SAM" id="Phobius"/>
    </source>
</evidence>
<dbReference type="AlphaFoldDB" id="A0A1H0ZG44"/>
<accession>A0A1H0ZG44</accession>
<dbReference type="STRING" id="995062.SAMN04489718_1021"/>
<dbReference type="RefSeq" id="WP_092521417.1">
    <property type="nucleotide sequence ID" value="NZ_FNKO01000001.1"/>
</dbReference>
<dbReference type="EMBL" id="FNKO01000001">
    <property type="protein sequence ID" value="SDQ26309.1"/>
    <property type="molecule type" value="Genomic_DNA"/>
</dbReference>
<organism evidence="2 3">
    <name type="scientific">Actinopolyspora saharensis</name>
    <dbReference type="NCBI Taxonomy" id="995062"/>
    <lineage>
        <taxon>Bacteria</taxon>
        <taxon>Bacillati</taxon>
        <taxon>Actinomycetota</taxon>
        <taxon>Actinomycetes</taxon>
        <taxon>Actinopolysporales</taxon>
        <taxon>Actinopolysporaceae</taxon>
        <taxon>Actinopolyspora</taxon>
    </lineage>
</organism>
<dbReference type="Pfam" id="PF07332">
    <property type="entry name" value="Phage_holin_3_6"/>
    <property type="match status" value="1"/>
</dbReference>
<feature type="transmembrane region" description="Helical" evidence="1">
    <location>
        <begin position="83"/>
        <end position="104"/>
    </location>
</feature>
<reference evidence="3" key="1">
    <citation type="submission" date="2016-10" db="EMBL/GenBank/DDBJ databases">
        <authorList>
            <person name="Varghese N."/>
            <person name="Submissions S."/>
        </authorList>
    </citation>
    <scope>NUCLEOTIDE SEQUENCE [LARGE SCALE GENOMIC DNA]</scope>
    <source>
        <strain evidence="3">DSM 45459</strain>
    </source>
</reference>
<keyword evidence="1" id="KW-0472">Membrane</keyword>
<sequence>MTETQQNPPVSERSTTELIRGLGDQLGDLVGSEIRLARHELERKGKQAGKGAALFGVAGGLALFGLAGLLTSAILALAIVLPAWLAALAVGGCLLLIAGPVALVGSARLKGSTPLTPRETLDGVRWDVRFLREATRK</sequence>
<evidence type="ECO:0000313" key="3">
    <source>
        <dbReference type="Proteomes" id="UP000199301"/>
    </source>
</evidence>